<proteinExistence type="predicted"/>
<dbReference type="GO" id="GO:0008233">
    <property type="term" value="F:peptidase activity"/>
    <property type="evidence" value="ECO:0007669"/>
    <property type="project" value="UniProtKB-KW"/>
</dbReference>
<dbReference type="EMBL" id="CP045809">
    <property type="protein sequence ID" value="QHN37437.1"/>
    <property type="molecule type" value="Genomic_DNA"/>
</dbReference>
<dbReference type="InterPro" id="IPR035952">
    <property type="entry name" value="Rhomboid-like_sf"/>
</dbReference>
<organism evidence="7 8">
    <name type="scientific">Gordonia pseudamarae</name>
    <dbReference type="NCBI Taxonomy" id="2831662"/>
    <lineage>
        <taxon>Bacteria</taxon>
        <taxon>Bacillati</taxon>
        <taxon>Actinomycetota</taxon>
        <taxon>Actinomycetes</taxon>
        <taxon>Mycobacteriales</taxon>
        <taxon>Gordoniaceae</taxon>
        <taxon>Gordonia</taxon>
    </lineage>
</organism>
<feature type="transmembrane region" description="Helical" evidence="5">
    <location>
        <begin position="146"/>
        <end position="164"/>
    </location>
</feature>
<sequence>MPAAPTEQPGKPRPLWLTSAITMAAIAAVLIVIELIDVLTPHHDLDANGIEPRELGGLDGVLWSPFLHGDWSHLFGNLGPGMVLGFVLLMARRFLAVTAIVWGISGVGVWLTAPAYSVTIGASGIIFGWLTYLLIRGVFNRNLRQILIGLVVFVVYGSILWGVLPTDETVSWQGHLFGAIGGVAAAWYLAARDRGEGGRPAPAAPNPSTGVGF</sequence>
<keyword evidence="8" id="KW-1185">Reference proteome</keyword>
<dbReference type="PANTHER" id="PTHR43066">
    <property type="entry name" value="RHOMBOID-RELATED PROTEIN"/>
    <property type="match status" value="1"/>
</dbReference>
<protein>
    <submittedName>
        <fullName evidence="7">Rhomboid family intramembrane serine protease</fullName>
    </submittedName>
</protein>
<feature type="domain" description="Peptidase S54 rhomboid" evidence="6">
    <location>
        <begin position="62"/>
        <end position="191"/>
    </location>
</feature>
<dbReference type="RefSeq" id="WP_213250045.1">
    <property type="nucleotide sequence ID" value="NZ_CP045806.1"/>
</dbReference>
<evidence type="ECO:0000256" key="4">
    <source>
        <dbReference type="ARBA" id="ARBA00023136"/>
    </source>
</evidence>
<evidence type="ECO:0000259" key="6">
    <source>
        <dbReference type="Pfam" id="PF01694"/>
    </source>
</evidence>
<feature type="transmembrane region" description="Helical" evidence="5">
    <location>
        <begin position="15"/>
        <end position="36"/>
    </location>
</feature>
<feature type="transmembrane region" description="Helical" evidence="5">
    <location>
        <begin position="94"/>
        <end position="113"/>
    </location>
</feature>
<evidence type="ECO:0000256" key="5">
    <source>
        <dbReference type="SAM" id="Phobius"/>
    </source>
</evidence>
<evidence type="ECO:0000313" key="7">
    <source>
        <dbReference type="EMBL" id="QHN37437.1"/>
    </source>
</evidence>
<dbReference type="SUPFAM" id="SSF144091">
    <property type="entry name" value="Rhomboid-like"/>
    <property type="match status" value="1"/>
</dbReference>
<keyword evidence="7" id="KW-0645">Protease</keyword>
<keyword evidence="7" id="KW-0378">Hydrolase</keyword>
<keyword evidence="4 5" id="KW-0472">Membrane</keyword>
<evidence type="ECO:0000256" key="1">
    <source>
        <dbReference type="ARBA" id="ARBA00004141"/>
    </source>
</evidence>
<dbReference type="GO" id="GO:0006508">
    <property type="term" value="P:proteolysis"/>
    <property type="evidence" value="ECO:0007669"/>
    <property type="project" value="UniProtKB-KW"/>
</dbReference>
<reference evidence="7" key="1">
    <citation type="journal article" date="2021" name="Nat. Microbiol.">
        <title>Cocultivation of an ultrasmall environmental parasitic bacterium with lytic ability against bacteria associated with wastewater foams.</title>
        <authorList>
            <person name="Batinovic S."/>
            <person name="Rose J.J.A."/>
            <person name="Ratcliffe J."/>
            <person name="Seviour R.J."/>
            <person name="Petrovski S."/>
        </authorList>
    </citation>
    <scope>NUCLEOTIDE SEQUENCE</scope>
    <source>
        <strain evidence="7">CON9</strain>
    </source>
</reference>
<evidence type="ECO:0000313" key="8">
    <source>
        <dbReference type="Proteomes" id="UP001059836"/>
    </source>
</evidence>
<keyword evidence="2 5" id="KW-0812">Transmembrane</keyword>
<feature type="transmembrane region" description="Helical" evidence="5">
    <location>
        <begin position="119"/>
        <end position="139"/>
    </location>
</feature>
<gene>
    <name evidence="7" type="ORF">GII31_08215</name>
</gene>
<evidence type="ECO:0000256" key="3">
    <source>
        <dbReference type="ARBA" id="ARBA00022989"/>
    </source>
</evidence>
<dbReference type="Gene3D" id="1.20.1540.10">
    <property type="entry name" value="Rhomboid-like"/>
    <property type="match status" value="1"/>
</dbReference>
<feature type="transmembrane region" description="Helical" evidence="5">
    <location>
        <begin position="71"/>
        <end position="89"/>
    </location>
</feature>
<dbReference type="InterPro" id="IPR022764">
    <property type="entry name" value="Peptidase_S54_rhomboid_dom"/>
</dbReference>
<name>A0ABX6INC0_9ACTN</name>
<dbReference type="Pfam" id="PF01694">
    <property type="entry name" value="Rhomboid"/>
    <property type="match status" value="1"/>
</dbReference>
<evidence type="ECO:0000256" key="2">
    <source>
        <dbReference type="ARBA" id="ARBA00022692"/>
    </source>
</evidence>
<feature type="transmembrane region" description="Helical" evidence="5">
    <location>
        <begin position="170"/>
        <end position="190"/>
    </location>
</feature>
<dbReference type="Proteomes" id="UP001059836">
    <property type="component" value="Chromosome"/>
</dbReference>
<comment type="subcellular location">
    <subcellularLocation>
        <location evidence="1">Membrane</location>
        <topology evidence="1">Multi-pass membrane protein</topology>
    </subcellularLocation>
</comment>
<keyword evidence="3 5" id="KW-1133">Transmembrane helix</keyword>
<accession>A0ABX6INC0</accession>